<accession>A0ABR0SKH0</accession>
<dbReference type="Gene3D" id="3.40.50.620">
    <property type="entry name" value="HUPs"/>
    <property type="match status" value="1"/>
</dbReference>
<comment type="caution">
    <text evidence="12">The sequence shown here is derived from an EMBL/GenBank/DDBJ whole genome shotgun (WGS) entry which is preliminary data.</text>
</comment>
<feature type="region of interest" description="Disordered" evidence="10">
    <location>
        <begin position="593"/>
        <end position="628"/>
    </location>
</feature>
<evidence type="ECO:0000256" key="10">
    <source>
        <dbReference type="SAM" id="MobiDB-lite"/>
    </source>
</evidence>
<dbReference type="EMBL" id="JAVFKD010000012">
    <property type="protein sequence ID" value="KAK5992650.1"/>
    <property type="molecule type" value="Genomic_DNA"/>
</dbReference>
<comment type="similarity">
    <text evidence="9">Belongs to the class-I aminoacyl-tRNA synthetase family.</text>
</comment>
<evidence type="ECO:0000259" key="11">
    <source>
        <dbReference type="Pfam" id="PF16714"/>
    </source>
</evidence>
<comment type="catalytic activity">
    <reaction evidence="8 9">
        <text>tRNA(Tyr) + L-tyrosine + ATP = L-tyrosyl-tRNA(Tyr) + AMP + diphosphate + H(+)</text>
        <dbReference type="Rhea" id="RHEA:10220"/>
        <dbReference type="Rhea" id="RHEA-COMP:9706"/>
        <dbReference type="Rhea" id="RHEA-COMP:9707"/>
        <dbReference type="ChEBI" id="CHEBI:15378"/>
        <dbReference type="ChEBI" id="CHEBI:30616"/>
        <dbReference type="ChEBI" id="CHEBI:33019"/>
        <dbReference type="ChEBI" id="CHEBI:58315"/>
        <dbReference type="ChEBI" id="CHEBI:78442"/>
        <dbReference type="ChEBI" id="CHEBI:78536"/>
        <dbReference type="ChEBI" id="CHEBI:456215"/>
        <dbReference type="EC" id="6.1.1.1"/>
    </reaction>
</comment>
<feature type="compositionally biased region" description="Basic and acidic residues" evidence="10">
    <location>
        <begin position="599"/>
        <end position="621"/>
    </location>
</feature>
<gene>
    <name evidence="12" type="ORF">PT974_06065</name>
</gene>
<dbReference type="PANTHER" id="PTHR11766">
    <property type="entry name" value="TYROSYL-TRNA SYNTHETASE"/>
    <property type="match status" value="1"/>
</dbReference>
<keyword evidence="3 9" id="KW-0547">Nucleotide-binding</keyword>
<dbReference type="InterPro" id="IPR002307">
    <property type="entry name" value="Tyr-tRNA-ligase"/>
</dbReference>
<dbReference type="PANTHER" id="PTHR11766:SF0">
    <property type="entry name" value="TYROSINE--TRNA LIGASE, MITOCHONDRIAL"/>
    <property type="match status" value="1"/>
</dbReference>
<dbReference type="InterPro" id="IPR001412">
    <property type="entry name" value="aa-tRNA-synth_I_CS"/>
</dbReference>
<evidence type="ECO:0000256" key="8">
    <source>
        <dbReference type="ARBA" id="ARBA00048248"/>
    </source>
</evidence>
<evidence type="ECO:0000256" key="3">
    <source>
        <dbReference type="ARBA" id="ARBA00022741"/>
    </source>
</evidence>
<keyword evidence="13" id="KW-1185">Reference proteome</keyword>
<evidence type="ECO:0000256" key="6">
    <source>
        <dbReference type="ARBA" id="ARBA00023146"/>
    </source>
</evidence>
<evidence type="ECO:0000256" key="7">
    <source>
        <dbReference type="ARBA" id="ARBA00033323"/>
    </source>
</evidence>
<dbReference type="SUPFAM" id="SSF52374">
    <property type="entry name" value="Nucleotidylyl transferase"/>
    <property type="match status" value="1"/>
</dbReference>
<keyword evidence="4 9" id="KW-0067">ATP-binding</keyword>
<name>A0ABR0SKH0_9HYPO</name>
<dbReference type="EC" id="6.1.1.1" evidence="1 9"/>
<evidence type="ECO:0000313" key="13">
    <source>
        <dbReference type="Proteomes" id="UP001338125"/>
    </source>
</evidence>
<protein>
    <recommendedName>
        <fullName evidence="1 9">Tyrosine--tRNA ligase</fullName>
        <ecNumber evidence="1 9">6.1.1.1</ecNumber>
    </recommendedName>
    <alternativeName>
        <fullName evidence="7 9">Tyrosyl-tRNA synthetase</fullName>
    </alternativeName>
</protein>
<evidence type="ECO:0000256" key="5">
    <source>
        <dbReference type="ARBA" id="ARBA00022917"/>
    </source>
</evidence>
<dbReference type="InterPro" id="IPR036986">
    <property type="entry name" value="S4_RNA-bd_sf"/>
</dbReference>
<dbReference type="InterPro" id="IPR002305">
    <property type="entry name" value="aa-tRNA-synth_Ic"/>
</dbReference>
<evidence type="ECO:0000256" key="9">
    <source>
        <dbReference type="RuleBase" id="RU361234"/>
    </source>
</evidence>
<dbReference type="Proteomes" id="UP001338125">
    <property type="component" value="Unassembled WGS sequence"/>
</dbReference>
<organism evidence="12 13">
    <name type="scientific">Cladobotryum mycophilum</name>
    <dbReference type="NCBI Taxonomy" id="491253"/>
    <lineage>
        <taxon>Eukaryota</taxon>
        <taxon>Fungi</taxon>
        <taxon>Dikarya</taxon>
        <taxon>Ascomycota</taxon>
        <taxon>Pezizomycotina</taxon>
        <taxon>Sordariomycetes</taxon>
        <taxon>Hypocreomycetidae</taxon>
        <taxon>Hypocreales</taxon>
        <taxon>Hypocreaceae</taxon>
        <taxon>Cladobotryum</taxon>
    </lineage>
</organism>
<feature type="domain" description="Tyrosyl-tRNA synthetase C-terminal" evidence="11">
    <location>
        <begin position="435"/>
        <end position="550"/>
    </location>
</feature>
<dbReference type="Pfam" id="PF00579">
    <property type="entry name" value="tRNA-synt_1b"/>
    <property type="match status" value="1"/>
</dbReference>
<dbReference type="Gene3D" id="3.10.290.10">
    <property type="entry name" value="RNA-binding S4 domain"/>
    <property type="match status" value="1"/>
</dbReference>
<evidence type="ECO:0000313" key="12">
    <source>
        <dbReference type="EMBL" id="KAK5992650.1"/>
    </source>
</evidence>
<dbReference type="PRINTS" id="PR01040">
    <property type="entry name" value="TRNASYNTHTYR"/>
</dbReference>
<dbReference type="InterPro" id="IPR032005">
    <property type="entry name" value="TyrRSs_C"/>
</dbReference>
<evidence type="ECO:0000256" key="1">
    <source>
        <dbReference type="ARBA" id="ARBA00013160"/>
    </source>
</evidence>
<evidence type="ECO:0000256" key="2">
    <source>
        <dbReference type="ARBA" id="ARBA00022598"/>
    </source>
</evidence>
<dbReference type="InterPro" id="IPR014729">
    <property type="entry name" value="Rossmann-like_a/b/a_fold"/>
</dbReference>
<dbReference type="NCBIfam" id="TIGR00234">
    <property type="entry name" value="tyrS"/>
    <property type="match status" value="1"/>
</dbReference>
<dbReference type="InterPro" id="IPR024088">
    <property type="entry name" value="Tyr-tRNA-ligase_bac-type"/>
</dbReference>
<dbReference type="Gene3D" id="1.10.240.10">
    <property type="entry name" value="Tyrosyl-Transfer RNA Synthetase"/>
    <property type="match status" value="1"/>
</dbReference>
<sequence>MAPRITIATNLLRSRLSTSRHVIPTTPWVLCEIHKARGIATSYLLKVAEGEERWKQRAEKIEKGEVPHLWDVLEERGYIKDVAGAPDKIKEIMRIKRIGAYVGVDPTANSMHVGHLLPMMPLFWMWFHGHPAATLIGGATARIGDPTGRLHDRESISNADISKNITKMHYQLTRVWHNVAQLKDKYGYEEDWAAKHHLLNNSMWLQGLTIYDFTKRLAKHTRIGPMLGRETVRRKMSEGDGMSLSEFLYPLLQGWDFWHLYNKLGIQMQIGGSDQYGNIVSGMDSLKTIRETEEAPHARMPTEWQHEPIGFTVPLLTDSSGVKFGKTAGNAVWLDEFKTSPFDLYGYFMRRPDEDVEKLLKLFTFLPLKRIEELMVEHRADPSKRVAQHTLAFEVLSLVHGSQKALQEAQQHEFRFGGELPRIIKEPTAESGIITPNNAPRSDIQLPRSVLQLSPAKILYATGLVSSSNEGHRLVIQQGAYVAAQPGQSRGLVPGSLSWTPIKMWFPEETTKFVIDDKILILRKGKHNVRIVELVSDEEWQESGKIYPGQAFTGVVRRIKEELRQEAEERGETLTLSEINRELKKRTKLRVANNPDIELPNRQERRQRTWDRRDKEWDRKQAQKWGTP</sequence>
<keyword evidence="2 9" id="KW-0436">Ligase</keyword>
<dbReference type="Pfam" id="PF16714">
    <property type="entry name" value="TyrRSs_C"/>
    <property type="match status" value="1"/>
</dbReference>
<keyword evidence="6 9" id="KW-0030">Aminoacyl-tRNA synthetase</keyword>
<evidence type="ECO:0000256" key="4">
    <source>
        <dbReference type="ARBA" id="ARBA00022840"/>
    </source>
</evidence>
<reference evidence="12 13" key="1">
    <citation type="submission" date="2024-01" db="EMBL/GenBank/DDBJ databases">
        <title>Complete genome of Cladobotryum mycophilum ATHUM6906.</title>
        <authorList>
            <person name="Christinaki A.C."/>
            <person name="Myridakis A.I."/>
            <person name="Kouvelis V.N."/>
        </authorList>
    </citation>
    <scope>NUCLEOTIDE SEQUENCE [LARGE SCALE GENOMIC DNA]</scope>
    <source>
        <strain evidence="12 13">ATHUM6906</strain>
    </source>
</reference>
<dbReference type="CDD" id="cd00805">
    <property type="entry name" value="TyrRS_core"/>
    <property type="match status" value="1"/>
</dbReference>
<proteinExistence type="inferred from homology"/>
<keyword evidence="5 9" id="KW-0648">Protein biosynthesis</keyword>
<dbReference type="PROSITE" id="PS00178">
    <property type="entry name" value="AA_TRNA_LIGASE_I"/>
    <property type="match status" value="1"/>
</dbReference>